<keyword evidence="11" id="KW-1185">Reference proteome</keyword>
<protein>
    <recommendedName>
        <fullName evidence="3">2-amino-4-hydroxy-6-hydroxymethyldihydropteridine diphosphokinase</fullName>
        <ecNumber evidence="3">2.7.6.3</ecNumber>
    </recommendedName>
</protein>
<organism evidence="10 11">
    <name type="scientific">Vagococcus fluvialis bH819</name>
    <dbReference type="NCBI Taxonomy" id="1255619"/>
    <lineage>
        <taxon>Bacteria</taxon>
        <taxon>Bacillati</taxon>
        <taxon>Bacillota</taxon>
        <taxon>Bacilli</taxon>
        <taxon>Lactobacillales</taxon>
        <taxon>Enterococcaceae</taxon>
        <taxon>Vagococcus</taxon>
    </lineage>
</organism>
<evidence type="ECO:0000256" key="1">
    <source>
        <dbReference type="ARBA" id="ARBA00000198"/>
    </source>
</evidence>
<sequence>MTLCYLALGSNLGDRVDLLKKAVQLLSEKERINVLAQSEIYETEPYGDVPQDNYLNAVIKIETTLAPTELLDTTQKIELELGRERLIRWGPRTIDIDLILMDGITYQDERLTIPHLEVAKRSFVLIPLKDVYEKTELFGKDIEQLISETGNQEEVWKSRESW</sequence>
<evidence type="ECO:0000313" key="10">
    <source>
        <dbReference type="EMBL" id="SLM86598.1"/>
    </source>
</evidence>
<dbReference type="RefSeq" id="WP_086952220.1">
    <property type="nucleotide sequence ID" value="NZ_FWFD01000015.1"/>
</dbReference>
<dbReference type="EMBL" id="FWFD01000015">
    <property type="protein sequence ID" value="SLM86598.1"/>
    <property type="molecule type" value="Genomic_DNA"/>
</dbReference>
<dbReference type="OrthoDB" id="9808041at2"/>
<keyword evidence="5" id="KW-0547">Nucleotide-binding</keyword>
<keyword evidence="6 10" id="KW-0418">Kinase</keyword>
<gene>
    <name evidence="10" type="ORF">FM121_10925</name>
</gene>
<dbReference type="GO" id="GO:0003848">
    <property type="term" value="F:2-amino-4-hydroxy-6-hydroxymethyldihydropteridine diphosphokinase activity"/>
    <property type="evidence" value="ECO:0007669"/>
    <property type="project" value="UniProtKB-EC"/>
</dbReference>
<proteinExistence type="predicted"/>
<evidence type="ECO:0000256" key="6">
    <source>
        <dbReference type="ARBA" id="ARBA00022777"/>
    </source>
</evidence>
<evidence type="ECO:0000256" key="3">
    <source>
        <dbReference type="ARBA" id="ARBA00013253"/>
    </source>
</evidence>
<dbReference type="GO" id="GO:0016301">
    <property type="term" value="F:kinase activity"/>
    <property type="evidence" value="ECO:0007669"/>
    <property type="project" value="UniProtKB-KW"/>
</dbReference>
<feature type="domain" description="7,8-dihydro-6-hydroxymethylpterin-pyrophosphokinase" evidence="9">
    <location>
        <begin position="88"/>
        <end position="99"/>
    </location>
</feature>
<evidence type="ECO:0000259" key="9">
    <source>
        <dbReference type="PROSITE" id="PS00794"/>
    </source>
</evidence>
<evidence type="ECO:0000256" key="7">
    <source>
        <dbReference type="ARBA" id="ARBA00022840"/>
    </source>
</evidence>
<evidence type="ECO:0000256" key="8">
    <source>
        <dbReference type="ARBA" id="ARBA00022909"/>
    </source>
</evidence>
<dbReference type="SUPFAM" id="SSF55083">
    <property type="entry name" value="6-hydroxymethyl-7,8-dihydropterin pyrophosphokinase, HPPK"/>
    <property type="match status" value="1"/>
</dbReference>
<dbReference type="PROSITE" id="PS00794">
    <property type="entry name" value="HPPK"/>
    <property type="match status" value="1"/>
</dbReference>
<keyword evidence="8" id="KW-0289">Folate biosynthesis</keyword>
<dbReference type="GO" id="GO:0005524">
    <property type="term" value="F:ATP binding"/>
    <property type="evidence" value="ECO:0007669"/>
    <property type="project" value="UniProtKB-KW"/>
</dbReference>
<evidence type="ECO:0000256" key="5">
    <source>
        <dbReference type="ARBA" id="ARBA00022741"/>
    </source>
</evidence>
<evidence type="ECO:0000313" key="11">
    <source>
        <dbReference type="Proteomes" id="UP000195918"/>
    </source>
</evidence>
<dbReference type="InterPro" id="IPR035907">
    <property type="entry name" value="Hppk_sf"/>
</dbReference>
<keyword evidence="4 10" id="KW-0808">Transferase</keyword>
<dbReference type="NCBIfam" id="TIGR01498">
    <property type="entry name" value="folK"/>
    <property type="match status" value="1"/>
</dbReference>
<dbReference type="Pfam" id="PF01288">
    <property type="entry name" value="HPPK"/>
    <property type="match status" value="1"/>
</dbReference>
<dbReference type="InterPro" id="IPR000550">
    <property type="entry name" value="Hppk"/>
</dbReference>
<dbReference type="GO" id="GO:0046656">
    <property type="term" value="P:folic acid biosynthetic process"/>
    <property type="evidence" value="ECO:0007669"/>
    <property type="project" value="UniProtKB-KW"/>
</dbReference>
<evidence type="ECO:0000256" key="2">
    <source>
        <dbReference type="ARBA" id="ARBA00005051"/>
    </source>
</evidence>
<reference evidence="11" key="1">
    <citation type="submission" date="2017-02" db="EMBL/GenBank/DDBJ databases">
        <authorList>
            <person name="Dridi B."/>
        </authorList>
    </citation>
    <scope>NUCLEOTIDE SEQUENCE [LARGE SCALE GENOMIC DNA]</scope>
    <source>
        <strain evidence="11">bH819</strain>
    </source>
</reference>
<comment type="catalytic activity">
    <reaction evidence="1">
        <text>6-hydroxymethyl-7,8-dihydropterin + ATP = (7,8-dihydropterin-6-yl)methyl diphosphate + AMP + H(+)</text>
        <dbReference type="Rhea" id="RHEA:11412"/>
        <dbReference type="ChEBI" id="CHEBI:15378"/>
        <dbReference type="ChEBI" id="CHEBI:30616"/>
        <dbReference type="ChEBI" id="CHEBI:44841"/>
        <dbReference type="ChEBI" id="CHEBI:72950"/>
        <dbReference type="ChEBI" id="CHEBI:456215"/>
        <dbReference type="EC" id="2.7.6.3"/>
    </reaction>
</comment>
<dbReference type="AlphaFoldDB" id="A0A1X6WQR5"/>
<comment type="pathway">
    <text evidence="2">Cofactor biosynthesis; tetrahydrofolate biosynthesis; 2-amino-4-hydroxy-6-hydroxymethyl-7,8-dihydropteridine diphosphate from 7,8-dihydroneopterin triphosphate: step 4/4.</text>
</comment>
<accession>A0A1X6WQR5</accession>
<dbReference type="UniPathway" id="UPA00077">
    <property type="reaction ID" value="UER00155"/>
</dbReference>
<dbReference type="Gene3D" id="3.30.70.560">
    <property type="entry name" value="7,8-Dihydro-6-hydroxymethylpterin-pyrophosphokinase HPPK"/>
    <property type="match status" value="1"/>
</dbReference>
<dbReference type="Proteomes" id="UP000195918">
    <property type="component" value="Unassembled WGS sequence"/>
</dbReference>
<name>A0A1X6WQR5_9ENTE</name>
<evidence type="ECO:0000256" key="4">
    <source>
        <dbReference type="ARBA" id="ARBA00022679"/>
    </source>
</evidence>
<keyword evidence="7" id="KW-0067">ATP-binding</keyword>
<dbReference type="CDD" id="cd00483">
    <property type="entry name" value="HPPK"/>
    <property type="match status" value="1"/>
</dbReference>
<dbReference type="PANTHER" id="PTHR43071">
    <property type="entry name" value="2-AMINO-4-HYDROXY-6-HYDROXYMETHYLDIHYDROPTERIDINE PYROPHOSPHOKINASE"/>
    <property type="match status" value="1"/>
</dbReference>
<dbReference type="PANTHER" id="PTHR43071:SF1">
    <property type="entry name" value="2-AMINO-4-HYDROXY-6-HYDROXYMETHYLDIHYDROPTERIDINE PYROPHOSPHOKINASE"/>
    <property type="match status" value="1"/>
</dbReference>
<dbReference type="EC" id="2.7.6.3" evidence="3"/>
<dbReference type="GO" id="GO:0046654">
    <property type="term" value="P:tetrahydrofolate biosynthetic process"/>
    <property type="evidence" value="ECO:0007669"/>
    <property type="project" value="UniProtKB-UniPathway"/>
</dbReference>